<dbReference type="Gene3D" id="1.10.238.200">
    <property type="entry name" value="Cullin, PONY binding domain"/>
    <property type="match status" value="1"/>
</dbReference>
<dbReference type="GO" id="GO:0005886">
    <property type="term" value="C:plasma membrane"/>
    <property type="evidence" value="ECO:0007669"/>
    <property type="project" value="UniProtKB-ARBA"/>
</dbReference>
<dbReference type="Gene3D" id="1.10.238.10">
    <property type="entry name" value="EF-hand"/>
    <property type="match status" value="1"/>
</dbReference>
<dbReference type="GO" id="GO:0045116">
    <property type="term" value="P:protein neddylation"/>
    <property type="evidence" value="ECO:0007669"/>
    <property type="project" value="TreeGrafter"/>
</dbReference>
<dbReference type="GO" id="GO:0097602">
    <property type="term" value="F:cullin family protein binding"/>
    <property type="evidence" value="ECO:0007669"/>
    <property type="project" value="TreeGrafter"/>
</dbReference>
<dbReference type="AlphaFoldDB" id="A0A0S4IZZ0"/>
<accession>A0A0S4IZZ0</accession>
<evidence type="ECO:0000259" key="2">
    <source>
        <dbReference type="PROSITE" id="PS51229"/>
    </source>
</evidence>
<gene>
    <name evidence="3" type="ORF">BSAL_78580</name>
</gene>
<dbReference type="InterPro" id="IPR005176">
    <property type="entry name" value="PONY_dom"/>
</dbReference>
<dbReference type="FunFam" id="1.10.238.200:FF:000003">
    <property type="entry name" value="DCN1-like protein 3"/>
    <property type="match status" value="1"/>
</dbReference>
<keyword evidence="4" id="KW-1185">Reference proteome</keyword>
<dbReference type="Pfam" id="PF03556">
    <property type="entry name" value="Cullin_binding"/>
    <property type="match status" value="1"/>
</dbReference>
<evidence type="ECO:0000256" key="1">
    <source>
        <dbReference type="RuleBase" id="RU410713"/>
    </source>
</evidence>
<organism evidence="3 4">
    <name type="scientific">Bodo saltans</name>
    <name type="common">Flagellated protozoan</name>
    <dbReference type="NCBI Taxonomy" id="75058"/>
    <lineage>
        <taxon>Eukaryota</taxon>
        <taxon>Discoba</taxon>
        <taxon>Euglenozoa</taxon>
        <taxon>Kinetoplastea</taxon>
        <taxon>Metakinetoplastina</taxon>
        <taxon>Eubodonida</taxon>
        <taxon>Bodonidae</taxon>
        <taxon>Bodo</taxon>
    </lineage>
</organism>
<dbReference type="EMBL" id="CYKH01000780">
    <property type="protein sequence ID" value="CUG38104.1"/>
    <property type="molecule type" value="Genomic_DNA"/>
</dbReference>
<protein>
    <recommendedName>
        <fullName evidence="1">Defective in cullin neddylation protein</fullName>
    </recommendedName>
</protein>
<name>A0A0S4IZZ0_BODSA</name>
<dbReference type="InterPro" id="IPR042460">
    <property type="entry name" value="DCN1-like_PONY"/>
</dbReference>
<dbReference type="InterPro" id="IPR014764">
    <property type="entry name" value="DCN-prot"/>
</dbReference>
<feature type="domain" description="DCUN1" evidence="2">
    <location>
        <begin position="1"/>
        <end position="184"/>
    </location>
</feature>
<dbReference type="OrthoDB" id="286637at2759"/>
<dbReference type="GO" id="GO:0031624">
    <property type="term" value="F:ubiquitin conjugating enzyme binding"/>
    <property type="evidence" value="ECO:0007669"/>
    <property type="project" value="TreeGrafter"/>
</dbReference>
<dbReference type="PROSITE" id="PS51229">
    <property type="entry name" value="DCUN1"/>
    <property type="match status" value="1"/>
</dbReference>
<evidence type="ECO:0000313" key="3">
    <source>
        <dbReference type="EMBL" id="CUG38104.1"/>
    </source>
</evidence>
<proteinExistence type="predicted"/>
<comment type="function">
    <text evidence="1">Neddylation of cullins play an essential role in the regulation of SCF-type complexes activity.</text>
</comment>
<reference evidence="4" key="1">
    <citation type="submission" date="2015-09" db="EMBL/GenBank/DDBJ databases">
        <authorList>
            <consortium name="Pathogen Informatics"/>
        </authorList>
    </citation>
    <scope>NUCLEOTIDE SEQUENCE [LARGE SCALE GENOMIC DNA]</scope>
    <source>
        <strain evidence="4">Lake Konstanz</strain>
    </source>
</reference>
<sequence length="186" mass="21475">MTDKVFRKLTNDGPKLTIEHLPALAEALQISTDDIVMYIIPWKLQAAVPLEISEEEWSKGMKTMRIDSIDRLRQALPNLRNDIKAANSFKSFYNFVFEWVRDGPNAKYLPNDAACDLWELLFTGRPFPMLSKWVNFIKTVHTKSISRDLWRQTLEFAPITANLASYDTDGAWPTAMDDFVEWAKTN</sequence>
<dbReference type="GO" id="GO:0032182">
    <property type="term" value="F:ubiquitin-like protein binding"/>
    <property type="evidence" value="ECO:0007669"/>
    <property type="project" value="TreeGrafter"/>
</dbReference>
<dbReference type="Proteomes" id="UP000051952">
    <property type="component" value="Unassembled WGS sequence"/>
</dbReference>
<dbReference type="PANTHER" id="PTHR12281">
    <property type="entry name" value="RP42 RELATED"/>
    <property type="match status" value="1"/>
</dbReference>
<dbReference type="OMA" id="LWCKFLQ"/>
<evidence type="ECO:0000313" key="4">
    <source>
        <dbReference type="Proteomes" id="UP000051952"/>
    </source>
</evidence>
<dbReference type="VEuPathDB" id="TriTrypDB:BSAL_78580"/>
<dbReference type="GO" id="GO:0000151">
    <property type="term" value="C:ubiquitin ligase complex"/>
    <property type="evidence" value="ECO:0007669"/>
    <property type="project" value="TreeGrafter"/>
</dbReference>
<dbReference type="PANTHER" id="PTHR12281:SF31">
    <property type="entry name" value="DCN1-LIKE PROTEIN 3"/>
    <property type="match status" value="1"/>
</dbReference>